<evidence type="ECO:0000313" key="2">
    <source>
        <dbReference type="EMBL" id="GMA23076.1"/>
    </source>
</evidence>
<accession>A0ABQ6HX95</accession>
<proteinExistence type="predicted"/>
<dbReference type="Gene3D" id="3.40.710.10">
    <property type="entry name" value="DD-peptidase/beta-lactamase superfamily"/>
    <property type="match status" value="1"/>
</dbReference>
<dbReference type="SUPFAM" id="SSF56601">
    <property type="entry name" value="beta-lactamase/transpeptidase-like"/>
    <property type="match status" value="1"/>
</dbReference>
<sequence length="100" mass="10757">MGNAEGDIDLHNVTVKGSKYAPTKQEWLYGGTLAAPTWKAYMDEALKGEPNEAFPSPDQSLVGQPKKVTPPRRPGTTTRARTRARAATTRAISATASRTS</sequence>
<protein>
    <recommendedName>
        <fullName evidence="4">Penicillin-binding protein 1A</fullName>
    </recommendedName>
</protein>
<dbReference type="RefSeq" id="WP_284292169.1">
    <property type="nucleotide sequence ID" value="NZ_BSUK01000001.1"/>
</dbReference>
<feature type="compositionally biased region" description="Low complexity" evidence="1">
    <location>
        <begin position="74"/>
        <end position="100"/>
    </location>
</feature>
<evidence type="ECO:0008006" key="4">
    <source>
        <dbReference type="Google" id="ProtNLM"/>
    </source>
</evidence>
<keyword evidence="3" id="KW-1185">Reference proteome</keyword>
<feature type="region of interest" description="Disordered" evidence="1">
    <location>
        <begin position="48"/>
        <end position="100"/>
    </location>
</feature>
<gene>
    <name evidence="2" type="ORF">GCM10025864_08350</name>
</gene>
<name>A0ABQ6HX95_9MICO</name>
<dbReference type="InterPro" id="IPR012338">
    <property type="entry name" value="Beta-lactam/transpept-like"/>
</dbReference>
<dbReference type="EMBL" id="BSUK01000001">
    <property type="protein sequence ID" value="GMA23076.1"/>
    <property type="molecule type" value="Genomic_DNA"/>
</dbReference>
<comment type="caution">
    <text evidence="2">The sequence shown here is derived from an EMBL/GenBank/DDBJ whole genome shotgun (WGS) entry which is preliminary data.</text>
</comment>
<organism evidence="2 3">
    <name type="scientific">Luteimicrobium album</name>
    <dbReference type="NCBI Taxonomy" id="1054550"/>
    <lineage>
        <taxon>Bacteria</taxon>
        <taxon>Bacillati</taxon>
        <taxon>Actinomycetota</taxon>
        <taxon>Actinomycetes</taxon>
        <taxon>Micrococcales</taxon>
        <taxon>Luteimicrobium</taxon>
    </lineage>
</organism>
<evidence type="ECO:0000256" key="1">
    <source>
        <dbReference type="SAM" id="MobiDB-lite"/>
    </source>
</evidence>
<evidence type="ECO:0000313" key="3">
    <source>
        <dbReference type="Proteomes" id="UP001157091"/>
    </source>
</evidence>
<dbReference type="Proteomes" id="UP001157091">
    <property type="component" value="Unassembled WGS sequence"/>
</dbReference>
<reference evidence="3" key="1">
    <citation type="journal article" date="2019" name="Int. J. Syst. Evol. Microbiol.">
        <title>The Global Catalogue of Microorganisms (GCM) 10K type strain sequencing project: providing services to taxonomists for standard genome sequencing and annotation.</title>
        <authorList>
            <consortium name="The Broad Institute Genomics Platform"/>
            <consortium name="The Broad Institute Genome Sequencing Center for Infectious Disease"/>
            <person name="Wu L."/>
            <person name="Ma J."/>
        </authorList>
    </citation>
    <scope>NUCLEOTIDE SEQUENCE [LARGE SCALE GENOMIC DNA]</scope>
    <source>
        <strain evidence="3">NBRC 106348</strain>
    </source>
</reference>